<comment type="caution">
    <text evidence="2">The sequence shown here is derived from an EMBL/GenBank/DDBJ whole genome shotgun (WGS) entry which is preliminary data.</text>
</comment>
<sequence length="298" mass="33373">MKAIVLFLLAASSLSAAAFQSNALGQDLGPLESVSGAGYEGLTEDGKTTIYLDGDIIREREENDNGYTITEEERKEAVVLDEDGRRLSWSVETPERTETHQYFYEDGRLSSVSVSIDGEMVRRIEYLETPGGTLAGTEGSLESYIAPSFYVYSLDGDTIRYTYHDNGMVTKEDSSLPPAEYETEESGNWIERRDGVTRTYSPDGLLISEESGSTLTEYLYEDGIVSEVTVTEGDKRLVTSYSDGKVSRTDEYNDGVIQKTRTFLDNGDIEEIRYRNGEEEYLIVFEGDGERVKKVERL</sequence>
<gene>
    <name evidence="2" type="ORF">IAA72_02840</name>
</gene>
<dbReference type="Gene3D" id="3.90.930.1">
    <property type="match status" value="1"/>
</dbReference>
<evidence type="ECO:0000313" key="2">
    <source>
        <dbReference type="EMBL" id="MBO8468705.1"/>
    </source>
</evidence>
<evidence type="ECO:0000256" key="1">
    <source>
        <dbReference type="SAM" id="SignalP"/>
    </source>
</evidence>
<dbReference type="EMBL" id="JADIMF010000046">
    <property type="protein sequence ID" value="MBO8468705.1"/>
    <property type="molecule type" value="Genomic_DNA"/>
</dbReference>
<reference evidence="2" key="2">
    <citation type="journal article" date="2021" name="PeerJ">
        <title>Extensive microbial diversity within the chicken gut microbiome revealed by metagenomics and culture.</title>
        <authorList>
            <person name="Gilroy R."/>
            <person name="Ravi A."/>
            <person name="Getino M."/>
            <person name="Pursley I."/>
            <person name="Horton D.L."/>
            <person name="Alikhan N.F."/>
            <person name="Baker D."/>
            <person name="Gharbi K."/>
            <person name="Hall N."/>
            <person name="Watson M."/>
            <person name="Adriaenssens E.M."/>
            <person name="Foster-Nyarko E."/>
            <person name="Jarju S."/>
            <person name="Secka A."/>
            <person name="Antonio M."/>
            <person name="Oren A."/>
            <person name="Chaudhuri R.R."/>
            <person name="La Ragione R."/>
            <person name="Hildebrand F."/>
            <person name="Pallen M.J."/>
        </authorList>
    </citation>
    <scope>NUCLEOTIDE SEQUENCE</scope>
    <source>
        <strain evidence="2">14700</strain>
    </source>
</reference>
<keyword evidence="1" id="KW-0732">Signal</keyword>
<name>A0A9D9IAD7_9SPIO</name>
<organism evidence="2 3">
    <name type="scientific">Candidatus Ornithospirochaeta stercoravium</name>
    <dbReference type="NCBI Taxonomy" id="2840897"/>
    <lineage>
        <taxon>Bacteria</taxon>
        <taxon>Pseudomonadati</taxon>
        <taxon>Spirochaetota</taxon>
        <taxon>Spirochaetia</taxon>
        <taxon>Spirochaetales</taxon>
        <taxon>Spirochaetaceae</taxon>
        <taxon>Spirochaetaceae incertae sedis</taxon>
        <taxon>Candidatus Ornithospirochaeta</taxon>
    </lineage>
</organism>
<evidence type="ECO:0000313" key="3">
    <source>
        <dbReference type="Proteomes" id="UP000810292"/>
    </source>
</evidence>
<dbReference type="InterPro" id="IPR011044">
    <property type="entry name" value="Quino_amine_DH_bsu"/>
</dbReference>
<dbReference type="AlphaFoldDB" id="A0A9D9IAD7"/>
<dbReference type="SUPFAM" id="SSF50969">
    <property type="entry name" value="YVTN repeat-like/Quinoprotein amine dehydrogenase"/>
    <property type="match status" value="1"/>
</dbReference>
<evidence type="ECO:0008006" key="4">
    <source>
        <dbReference type="Google" id="ProtNLM"/>
    </source>
</evidence>
<dbReference type="Proteomes" id="UP000810292">
    <property type="component" value="Unassembled WGS sequence"/>
</dbReference>
<feature type="chain" id="PRO_5039175618" description="YD repeat-containing protein" evidence="1">
    <location>
        <begin position="19"/>
        <end position="298"/>
    </location>
</feature>
<proteinExistence type="predicted"/>
<protein>
    <recommendedName>
        <fullName evidence="4">YD repeat-containing protein</fullName>
    </recommendedName>
</protein>
<accession>A0A9D9IAD7</accession>
<feature type="signal peptide" evidence="1">
    <location>
        <begin position="1"/>
        <end position="18"/>
    </location>
</feature>
<reference evidence="2" key="1">
    <citation type="submission" date="2020-10" db="EMBL/GenBank/DDBJ databases">
        <authorList>
            <person name="Gilroy R."/>
        </authorList>
    </citation>
    <scope>NUCLEOTIDE SEQUENCE</scope>
    <source>
        <strain evidence="2">14700</strain>
    </source>
</reference>